<evidence type="ECO:0000313" key="2">
    <source>
        <dbReference type="EnsemblProtists" id="EOD05913"/>
    </source>
</evidence>
<dbReference type="HOGENOM" id="CLU_2364067_0_0_1"/>
<evidence type="ECO:0000313" key="3">
    <source>
        <dbReference type="Proteomes" id="UP000013827"/>
    </source>
</evidence>
<sequence length="96" mass="9606">MTDRALGDGDGGELVSTEQMLGLLEGAFAPSGGAPTLQQLCAAGDCGCGVIPLETGERRARASAPPLARPLADIPESLPLTRSDSSSSPVGSALEL</sequence>
<dbReference type="AlphaFoldDB" id="A0A0D3I3S8"/>
<reference evidence="3" key="1">
    <citation type="journal article" date="2013" name="Nature">
        <title>Pan genome of the phytoplankton Emiliania underpins its global distribution.</title>
        <authorList>
            <person name="Read B.A."/>
            <person name="Kegel J."/>
            <person name="Klute M.J."/>
            <person name="Kuo A."/>
            <person name="Lefebvre S.C."/>
            <person name="Maumus F."/>
            <person name="Mayer C."/>
            <person name="Miller J."/>
            <person name="Monier A."/>
            <person name="Salamov A."/>
            <person name="Young J."/>
            <person name="Aguilar M."/>
            <person name="Claverie J.M."/>
            <person name="Frickenhaus S."/>
            <person name="Gonzalez K."/>
            <person name="Herman E.K."/>
            <person name="Lin Y.C."/>
            <person name="Napier J."/>
            <person name="Ogata H."/>
            <person name="Sarno A.F."/>
            <person name="Shmutz J."/>
            <person name="Schroeder D."/>
            <person name="de Vargas C."/>
            <person name="Verret F."/>
            <person name="von Dassow P."/>
            <person name="Valentin K."/>
            <person name="Van de Peer Y."/>
            <person name="Wheeler G."/>
            <person name="Dacks J.B."/>
            <person name="Delwiche C.F."/>
            <person name="Dyhrman S.T."/>
            <person name="Glockner G."/>
            <person name="John U."/>
            <person name="Richards T."/>
            <person name="Worden A.Z."/>
            <person name="Zhang X."/>
            <person name="Grigoriev I.V."/>
            <person name="Allen A.E."/>
            <person name="Bidle K."/>
            <person name="Borodovsky M."/>
            <person name="Bowler C."/>
            <person name="Brownlee C."/>
            <person name="Cock J.M."/>
            <person name="Elias M."/>
            <person name="Gladyshev V.N."/>
            <person name="Groth M."/>
            <person name="Guda C."/>
            <person name="Hadaegh A."/>
            <person name="Iglesias-Rodriguez M.D."/>
            <person name="Jenkins J."/>
            <person name="Jones B.M."/>
            <person name="Lawson T."/>
            <person name="Leese F."/>
            <person name="Lindquist E."/>
            <person name="Lobanov A."/>
            <person name="Lomsadze A."/>
            <person name="Malik S.B."/>
            <person name="Marsh M.E."/>
            <person name="Mackinder L."/>
            <person name="Mock T."/>
            <person name="Mueller-Roeber B."/>
            <person name="Pagarete A."/>
            <person name="Parker M."/>
            <person name="Probert I."/>
            <person name="Quesneville H."/>
            <person name="Raines C."/>
            <person name="Rensing S.A."/>
            <person name="Riano-Pachon D.M."/>
            <person name="Richier S."/>
            <person name="Rokitta S."/>
            <person name="Shiraiwa Y."/>
            <person name="Soanes D.M."/>
            <person name="van der Giezen M."/>
            <person name="Wahlund T.M."/>
            <person name="Williams B."/>
            <person name="Wilson W."/>
            <person name="Wolfe G."/>
            <person name="Wurch L.L."/>
        </authorList>
    </citation>
    <scope>NUCLEOTIDE SEQUENCE</scope>
</reference>
<feature type="region of interest" description="Disordered" evidence="1">
    <location>
        <begin position="58"/>
        <end position="96"/>
    </location>
</feature>
<dbReference type="KEGG" id="ehx:EMIHUDRAFT_359713"/>
<dbReference type="PaxDb" id="2903-EOD05913"/>
<feature type="compositionally biased region" description="Low complexity" evidence="1">
    <location>
        <begin position="62"/>
        <end position="72"/>
    </location>
</feature>
<keyword evidence="3" id="KW-1185">Reference proteome</keyword>
<name>A0A0D3I3S8_EMIH1</name>
<dbReference type="RefSeq" id="XP_005758342.1">
    <property type="nucleotide sequence ID" value="XM_005758285.1"/>
</dbReference>
<dbReference type="Proteomes" id="UP000013827">
    <property type="component" value="Unassembled WGS sequence"/>
</dbReference>
<organism evidence="2 3">
    <name type="scientific">Emiliania huxleyi (strain CCMP1516)</name>
    <dbReference type="NCBI Taxonomy" id="280463"/>
    <lineage>
        <taxon>Eukaryota</taxon>
        <taxon>Haptista</taxon>
        <taxon>Haptophyta</taxon>
        <taxon>Prymnesiophyceae</taxon>
        <taxon>Isochrysidales</taxon>
        <taxon>Noelaerhabdaceae</taxon>
        <taxon>Emiliania</taxon>
    </lineage>
</organism>
<dbReference type="GeneID" id="17252126"/>
<protein>
    <submittedName>
        <fullName evidence="2">Uncharacterized protein</fullName>
    </submittedName>
</protein>
<dbReference type="EnsemblProtists" id="EOD05913">
    <property type="protein sequence ID" value="EOD05913"/>
    <property type="gene ID" value="EMIHUDRAFT_359713"/>
</dbReference>
<evidence type="ECO:0000256" key="1">
    <source>
        <dbReference type="SAM" id="MobiDB-lite"/>
    </source>
</evidence>
<proteinExistence type="predicted"/>
<accession>A0A0D3I3S8</accession>
<reference evidence="2" key="2">
    <citation type="submission" date="2024-10" db="UniProtKB">
        <authorList>
            <consortium name="EnsemblProtists"/>
        </authorList>
    </citation>
    <scope>IDENTIFICATION</scope>
</reference>